<evidence type="ECO:0000313" key="3">
    <source>
        <dbReference type="EMBL" id="OSX71484.1"/>
    </source>
</evidence>
<feature type="transmembrane region" description="Helical" evidence="2">
    <location>
        <begin position="235"/>
        <end position="257"/>
    </location>
</feature>
<name>A0A1X6NS95_PORUM</name>
<evidence type="ECO:0000256" key="1">
    <source>
        <dbReference type="SAM" id="MobiDB-lite"/>
    </source>
</evidence>
<feature type="transmembrane region" description="Helical" evidence="2">
    <location>
        <begin position="131"/>
        <end position="155"/>
    </location>
</feature>
<keyword evidence="2" id="KW-1133">Transmembrane helix</keyword>
<keyword evidence="2" id="KW-0812">Transmembrane</keyword>
<feature type="transmembrane region" description="Helical" evidence="2">
    <location>
        <begin position="59"/>
        <end position="80"/>
    </location>
</feature>
<feature type="transmembrane region" description="Helical" evidence="2">
    <location>
        <begin position="277"/>
        <end position="303"/>
    </location>
</feature>
<dbReference type="OrthoDB" id="5105at2759"/>
<feature type="compositionally biased region" description="Low complexity" evidence="1">
    <location>
        <begin position="16"/>
        <end position="25"/>
    </location>
</feature>
<accession>A0A1X6NS95</accession>
<feature type="transmembrane region" description="Helical" evidence="2">
    <location>
        <begin position="315"/>
        <end position="337"/>
    </location>
</feature>
<feature type="region of interest" description="Disordered" evidence="1">
    <location>
        <begin position="1"/>
        <end position="25"/>
    </location>
</feature>
<evidence type="ECO:0000256" key="2">
    <source>
        <dbReference type="SAM" id="Phobius"/>
    </source>
</evidence>
<evidence type="ECO:0000313" key="4">
    <source>
        <dbReference type="Proteomes" id="UP000218209"/>
    </source>
</evidence>
<keyword evidence="4" id="KW-1185">Reference proteome</keyword>
<reference evidence="3 4" key="1">
    <citation type="submission" date="2017-03" db="EMBL/GenBank/DDBJ databases">
        <title>WGS assembly of Porphyra umbilicalis.</title>
        <authorList>
            <person name="Brawley S.H."/>
            <person name="Blouin N.A."/>
            <person name="Ficko-Blean E."/>
            <person name="Wheeler G.L."/>
            <person name="Lohr M."/>
            <person name="Goodson H.V."/>
            <person name="Jenkins J.W."/>
            <person name="Blaby-Haas C.E."/>
            <person name="Helliwell K.E."/>
            <person name="Chan C."/>
            <person name="Marriage T."/>
            <person name="Bhattacharya D."/>
            <person name="Klein A.S."/>
            <person name="Badis Y."/>
            <person name="Brodie J."/>
            <person name="Cao Y."/>
            <person name="Collen J."/>
            <person name="Dittami S.M."/>
            <person name="Gachon C.M."/>
            <person name="Green B.R."/>
            <person name="Karpowicz S."/>
            <person name="Kim J.W."/>
            <person name="Kudahl U."/>
            <person name="Lin S."/>
            <person name="Michel G."/>
            <person name="Mittag M."/>
            <person name="Olson B.J."/>
            <person name="Pangilinan J."/>
            <person name="Peng Y."/>
            <person name="Qiu H."/>
            <person name="Shu S."/>
            <person name="Singer J.T."/>
            <person name="Smith A.G."/>
            <person name="Sprecher B.N."/>
            <person name="Wagner V."/>
            <person name="Wang W."/>
            <person name="Wang Z.-Y."/>
            <person name="Yan J."/>
            <person name="Yarish C."/>
            <person name="Zoeuner-Riek S."/>
            <person name="Zhuang Y."/>
            <person name="Zou Y."/>
            <person name="Lindquist E.A."/>
            <person name="Grimwood J."/>
            <person name="Barry K."/>
            <person name="Rokhsar D.S."/>
            <person name="Schmutz J."/>
            <person name="Stiller J.W."/>
            <person name="Grossman A.R."/>
            <person name="Prochnik S.E."/>
        </authorList>
    </citation>
    <scope>NUCLEOTIDE SEQUENCE [LARGE SCALE GENOMIC DNA]</scope>
    <source>
        <strain evidence="3">4086291</strain>
    </source>
</reference>
<gene>
    <name evidence="3" type="ORF">BU14_0528s0012</name>
</gene>
<feature type="transmembrane region" description="Helical" evidence="2">
    <location>
        <begin position="100"/>
        <end position="124"/>
    </location>
</feature>
<dbReference type="EMBL" id="KV919131">
    <property type="protein sequence ID" value="OSX71484.1"/>
    <property type="molecule type" value="Genomic_DNA"/>
</dbReference>
<keyword evidence="2" id="KW-0472">Membrane</keyword>
<dbReference type="Proteomes" id="UP000218209">
    <property type="component" value="Unassembled WGS sequence"/>
</dbReference>
<organism evidence="3 4">
    <name type="scientific">Porphyra umbilicalis</name>
    <name type="common">Purple laver</name>
    <name type="synonym">Red alga</name>
    <dbReference type="NCBI Taxonomy" id="2786"/>
    <lineage>
        <taxon>Eukaryota</taxon>
        <taxon>Rhodophyta</taxon>
        <taxon>Bangiophyceae</taxon>
        <taxon>Bangiales</taxon>
        <taxon>Bangiaceae</taxon>
        <taxon>Porphyra</taxon>
    </lineage>
</organism>
<sequence>MADAGAPVPSAPPPADGSSDASAADNGAIKKSPSMLSRYSTRSTAAAFNHGLSRRRTEAAGLFTLWSAFVLIEGLIRFVRSDATRDLLPDGRPSDVIPPLLPFLGGLFEVIFGFTGLVVGIIELAFASGGIFATICFLIIQVPLSWFTFIVYVFMIPAYRWRLDLVTVVAGTTLSVSRTHGLIAMGVVTSVAFCAALQGGQFVFALRLLAYQAQQAQERPSAALTTALTHARPRAIFWCALFTLGGASTLAAGAVLADALGSGRVDAPAFYAFPPHVGVYPVMTAVTGGVMTVYGLASVAAAAGVGALVGPTVHALPLVFALMFVNFALVQVASIGSPAAEVANLPGRLAFAAAMHTGLTLVSVVIGPYFVVRVGKEADPGGAPPVVAAA</sequence>
<protein>
    <submittedName>
        <fullName evidence="3">Uncharacterized protein</fullName>
    </submittedName>
</protein>
<dbReference type="AlphaFoldDB" id="A0A1X6NS95"/>
<feature type="transmembrane region" description="Helical" evidence="2">
    <location>
        <begin position="349"/>
        <end position="372"/>
    </location>
</feature>
<proteinExistence type="predicted"/>
<feature type="transmembrane region" description="Helical" evidence="2">
    <location>
        <begin position="182"/>
        <end position="209"/>
    </location>
</feature>